<keyword evidence="11" id="KW-1185">Reference proteome</keyword>
<organism evidence="10 11">
    <name type="scientific">Sphingomonas lenta</name>
    <dbReference type="NCBI Taxonomy" id="1141887"/>
    <lineage>
        <taxon>Bacteria</taxon>
        <taxon>Pseudomonadati</taxon>
        <taxon>Pseudomonadota</taxon>
        <taxon>Alphaproteobacteria</taxon>
        <taxon>Sphingomonadales</taxon>
        <taxon>Sphingomonadaceae</taxon>
        <taxon>Sphingomonas</taxon>
    </lineage>
</organism>
<dbReference type="InterPro" id="IPR051544">
    <property type="entry name" value="TPS_OM_transporter"/>
</dbReference>
<dbReference type="InterPro" id="IPR034746">
    <property type="entry name" value="POTRA"/>
</dbReference>
<dbReference type="PROSITE" id="PS51779">
    <property type="entry name" value="POTRA"/>
    <property type="match status" value="1"/>
</dbReference>
<dbReference type="OrthoDB" id="7209508at2"/>
<dbReference type="GO" id="GO:0008320">
    <property type="term" value="F:protein transmembrane transporter activity"/>
    <property type="evidence" value="ECO:0007669"/>
    <property type="project" value="TreeGrafter"/>
</dbReference>
<keyword evidence="8" id="KW-0998">Cell outer membrane</keyword>
<evidence type="ECO:0000256" key="3">
    <source>
        <dbReference type="ARBA" id="ARBA00022448"/>
    </source>
</evidence>
<comment type="subcellular location">
    <subcellularLocation>
        <location evidence="1">Cell outer membrane</location>
    </subcellularLocation>
</comment>
<keyword evidence="7" id="KW-0472">Membrane</keyword>
<protein>
    <recommendedName>
        <fullName evidence="9">POTRA domain-containing protein</fullName>
    </recommendedName>
</protein>
<dbReference type="EMBL" id="NSLI01000002">
    <property type="protein sequence ID" value="PAX09084.1"/>
    <property type="molecule type" value="Genomic_DNA"/>
</dbReference>
<dbReference type="GO" id="GO:0009279">
    <property type="term" value="C:cell outer membrane"/>
    <property type="evidence" value="ECO:0007669"/>
    <property type="project" value="UniProtKB-SubCell"/>
</dbReference>
<accession>A0A2A2SIH6</accession>
<name>A0A2A2SIH6_9SPHN</name>
<keyword evidence="4" id="KW-1134">Transmembrane beta strand</keyword>
<evidence type="ECO:0000313" key="10">
    <source>
        <dbReference type="EMBL" id="PAX09084.1"/>
    </source>
</evidence>
<proteinExistence type="inferred from homology"/>
<dbReference type="Pfam" id="PF03865">
    <property type="entry name" value="ShlB"/>
    <property type="match status" value="1"/>
</dbReference>
<evidence type="ECO:0000313" key="11">
    <source>
        <dbReference type="Proteomes" id="UP000218151"/>
    </source>
</evidence>
<evidence type="ECO:0000256" key="7">
    <source>
        <dbReference type="ARBA" id="ARBA00023136"/>
    </source>
</evidence>
<comment type="caution">
    <text evidence="10">The sequence shown here is derived from an EMBL/GenBank/DDBJ whole genome shotgun (WGS) entry which is preliminary data.</text>
</comment>
<dbReference type="Proteomes" id="UP000218151">
    <property type="component" value="Unassembled WGS sequence"/>
</dbReference>
<reference evidence="11" key="1">
    <citation type="submission" date="2017-09" db="EMBL/GenBank/DDBJ databases">
        <authorList>
            <person name="Feng G."/>
            <person name="Zhu H."/>
        </authorList>
    </citation>
    <scope>NUCLEOTIDE SEQUENCE [LARGE SCALE GENOMIC DNA]</scope>
    <source>
        <strain evidence="11">1PNM-20</strain>
    </source>
</reference>
<keyword evidence="3" id="KW-0813">Transport</keyword>
<dbReference type="Gene3D" id="3.10.20.310">
    <property type="entry name" value="membrane protein fhac"/>
    <property type="match status" value="1"/>
</dbReference>
<keyword evidence="6" id="KW-0653">Protein transport</keyword>
<dbReference type="GO" id="GO:0098046">
    <property type="term" value="C:type V protein secretion system complex"/>
    <property type="evidence" value="ECO:0007669"/>
    <property type="project" value="TreeGrafter"/>
</dbReference>
<dbReference type="PANTHER" id="PTHR34597">
    <property type="entry name" value="SLR1661 PROTEIN"/>
    <property type="match status" value="1"/>
</dbReference>
<dbReference type="Pfam" id="PF08479">
    <property type="entry name" value="POTRA_2"/>
    <property type="match status" value="1"/>
</dbReference>
<dbReference type="Gene3D" id="2.40.160.50">
    <property type="entry name" value="membrane protein fhac: a member of the omp85/tpsb transporter family"/>
    <property type="match status" value="1"/>
</dbReference>
<evidence type="ECO:0000256" key="6">
    <source>
        <dbReference type="ARBA" id="ARBA00022927"/>
    </source>
</evidence>
<gene>
    <name evidence="10" type="ORF">CKY28_07095</name>
</gene>
<evidence type="ECO:0000259" key="9">
    <source>
        <dbReference type="PROSITE" id="PS51779"/>
    </source>
</evidence>
<feature type="domain" description="POTRA" evidence="9">
    <location>
        <begin position="93"/>
        <end position="168"/>
    </location>
</feature>
<dbReference type="AlphaFoldDB" id="A0A2A2SIH6"/>
<evidence type="ECO:0000256" key="5">
    <source>
        <dbReference type="ARBA" id="ARBA00022692"/>
    </source>
</evidence>
<dbReference type="InterPro" id="IPR005565">
    <property type="entry name" value="Hemolysn_activator_HlyB_C"/>
</dbReference>
<evidence type="ECO:0000256" key="4">
    <source>
        <dbReference type="ARBA" id="ARBA00022452"/>
    </source>
</evidence>
<keyword evidence="5" id="KW-0812">Transmembrane</keyword>
<evidence type="ECO:0000256" key="1">
    <source>
        <dbReference type="ARBA" id="ARBA00004442"/>
    </source>
</evidence>
<dbReference type="InterPro" id="IPR013686">
    <property type="entry name" value="Polypept-transport_assoc_ShlB"/>
</dbReference>
<evidence type="ECO:0000256" key="8">
    <source>
        <dbReference type="ARBA" id="ARBA00023237"/>
    </source>
</evidence>
<dbReference type="PANTHER" id="PTHR34597:SF6">
    <property type="entry name" value="BLR6126 PROTEIN"/>
    <property type="match status" value="1"/>
</dbReference>
<sequence length="574" mass="60710">MLNPGSIFHGSLGGRNLSLRRHIISRACVLFRTITGAALAFWPATAGAQVALDRVDPARVEQRAAPDTRPVKDADAPVSAYAPRTAATAGAPVTVGAITITGLRALRPADFADIIERNVGRTLGSAELAALADAVAERARERGYVFASATVAPQALVAGVLRLNVDEGGVDEVRLSGAENAAVRAALAPLVGTGPVKIDQLERRLLIAGDIDGVWLRRTRFLREAGRNVLDVQVGADPVTGLVGLANDGSRPIGPVQADGLLKASQLLGPADLLTVSAVVTPFEPDEFAYGRVRYASRVGADGTELFGAFSYAVTHPGAYVEDRNIDGRSSTASLGVFRPMWRRRDASLWLEGTLNLRTIRQDRDEVLARRDRLTVARVRATGFVAMLGGRLRADATLSRGLDLFDATQRGDPLASRRDADATFTSAALWAGWTGPLAPRVEFEVAAASQTASQPLLVSEEVGLGGGRFLRGYDYSERSGDQGAMASAELRYDLSRKLGPLAEPRLYSFVDGGRVTNLDGGFGTGTLFSVGGGARARIADTLAADLGVAVPLSGERYDSGNAAPVVNFRLSKRF</sequence>
<evidence type="ECO:0000256" key="2">
    <source>
        <dbReference type="ARBA" id="ARBA00009055"/>
    </source>
</evidence>
<dbReference type="GO" id="GO:0046819">
    <property type="term" value="P:protein secretion by the type V secretion system"/>
    <property type="evidence" value="ECO:0007669"/>
    <property type="project" value="TreeGrafter"/>
</dbReference>
<comment type="similarity">
    <text evidence="2">Belongs to the TPS (TC 1.B.20) family.</text>
</comment>